<evidence type="ECO:0000256" key="2">
    <source>
        <dbReference type="SAM" id="MobiDB-lite"/>
    </source>
</evidence>
<dbReference type="OrthoDB" id="416480at2759"/>
<keyword evidence="4" id="KW-1185">Reference proteome</keyword>
<dbReference type="Proteomes" id="UP000601435">
    <property type="component" value="Unassembled WGS sequence"/>
</dbReference>
<dbReference type="AlphaFoldDB" id="A0A812MLQ4"/>
<feature type="region of interest" description="Disordered" evidence="2">
    <location>
        <begin position="90"/>
        <end position="152"/>
    </location>
</feature>
<feature type="region of interest" description="Disordered" evidence="2">
    <location>
        <begin position="273"/>
        <end position="298"/>
    </location>
</feature>
<feature type="coiled-coil region" evidence="1">
    <location>
        <begin position="26"/>
        <end position="63"/>
    </location>
</feature>
<feature type="non-terminal residue" evidence="3">
    <location>
        <position position="1"/>
    </location>
</feature>
<gene>
    <name evidence="3" type="ORF">SNEC2469_LOCUS5998</name>
</gene>
<evidence type="ECO:0000313" key="4">
    <source>
        <dbReference type="Proteomes" id="UP000601435"/>
    </source>
</evidence>
<evidence type="ECO:0000256" key="1">
    <source>
        <dbReference type="SAM" id="Coils"/>
    </source>
</evidence>
<evidence type="ECO:0000313" key="3">
    <source>
        <dbReference type="EMBL" id="CAE7261742.1"/>
    </source>
</evidence>
<reference evidence="3" key="1">
    <citation type="submission" date="2021-02" db="EMBL/GenBank/DDBJ databases">
        <authorList>
            <person name="Dougan E. K."/>
            <person name="Rhodes N."/>
            <person name="Thang M."/>
            <person name="Chan C."/>
        </authorList>
    </citation>
    <scope>NUCLEOTIDE SEQUENCE</scope>
</reference>
<name>A0A812MLQ4_9DINO</name>
<proteinExistence type="predicted"/>
<keyword evidence="1" id="KW-0175">Coiled coil</keyword>
<sequence>ADSGEKRIDTRTLRQVLADVKAALNVARLSNKLQEAEHILRKVHELEALIEASESEEASAELAQALCSARAEDTSPATATTNQEFVEPKPPVSALVKGGKSSRGEEMARRTSTRSHLRDMLRTSAGWVRLPPPGDCQPESPESAEELADQKEPGLRRRESWLKWWPEHAFSEGYALHQQEAFFERLPKERLNSEEMQLRDAIIAFLEKWKGKDMASLDDIVQDPCVSECIRSTLPESVPLEDWLRRRQRLGRRAAPVSRLEAPKTPMARWKKDQMISDPLEPEQRRKFQRRDSTERRPSGVFGLNFSVSDAGQICGRIAGDDEDICDLPWPTTSVVPDQKSFQWIREVGAGTRRLLPSVTSRASGMVLEEVMAWRFRHRYRARGVEPVLQRMWQTYRSAKRPSTSPSWDYAWWNGKVQRDAAEGVQE</sequence>
<organism evidence="3 4">
    <name type="scientific">Symbiodinium necroappetens</name>
    <dbReference type="NCBI Taxonomy" id="1628268"/>
    <lineage>
        <taxon>Eukaryota</taxon>
        <taxon>Sar</taxon>
        <taxon>Alveolata</taxon>
        <taxon>Dinophyceae</taxon>
        <taxon>Suessiales</taxon>
        <taxon>Symbiodiniaceae</taxon>
        <taxon>Symbiodinium</taxon>
    </lineage>
</organism>
<accession>A0A812MLQ4</accession>
<comment type="caution">
    <text evidence="3">The sequence shown here is derived from an EMBL/GenBank/DDBJ whole genome shotgun (WGS) entry which is preliminary data.</text>
</comment>
<dbReference type="EMBL" id="CAJNJA010010738">
    <property type="protein sequence ID" value="CAE7261742.1"/>
    <property type="molecule type" value="Genomic_DNA"/>
</dbReference>
<feature type="compositionally biased region" description="Basic and acidic residues" evidence="2">
    <location>
        <begin position="282"/>
        <end position="298"/>
    </location>
</feature>
<protein>
    <submittedName>
        <fullName evidence="3">Uncharacterized protein</fullName>
    </submittedName>
</protein>